<feature type="compositionally biased region" description="Basic residues" evidence="1">
    <location>
        <begin position="10"/>
        <end position="22"/>
    </location>
</feature>
<name>A0ABR3VMJ0_HUMIN</name>
<feature type="domain" description="Glutamyl-tRNA amidotransferase complex subunit Gta3" evidence="2">
    <location>
        <begin position="82"/>
        <end position="133"/>
    </location>
</feature>
<feature type="region of interest" description="Disordered" evidence="1">
    <location>
        <begin position="224"/>
        <end position="251"/>
    </location>
</feature>
<evidence type="ECO:0000259" key="2">
    <source>
        <dbReference type="Pfam" id="PF20978"/>
    </source>
</evidence>
<feature type="compositionally biased region" description="Low complexity" evidence="1">
    <location>
        <begin position="59"/>
        <end position="75"/>
    </location>
</feature>
<feature type="compositionally biased region" description="Polar residues" evidence="1">
    <location>
        <begin position="23"/>
        <end position="34"/>
    </location>
</feature>
<dbReference type="InterPro" id="IPR003837">
    <property type="entry name" value="GatC"/>
</dbReference>
<dbReference type="InterPro" id="IPR049545">
    <property type="entry name" value="Gta3_dom"/>
</dbReference>
<reference evidence="3 4" key="1">
    <citation type="journal article" date="2024" name="Commun. Biol.">
        <title>Comparative genomic analysis of thermophilic fungi reveals convergent evolutionary adaptations and gene losses.</title>
        <authorList>
            <person name="Steindorff A.S."/>
            <person name="Aguilar-Pontes M.V."/>
            <person name="Robinson A.J."/>
            <person name="Andreopoulos B."/>
            <person name="LaButti K."/>
            <person name="Kuo A."/>
            <person name="Mondo S."/>
            <person name="Riley R."/>
            <person name="Otillar R."/>
            <person name="Haridas S."/>
            <person name="Lipzen A."/>
            <person name="Grimwood J."/>
            <person name="Schmutz J."/>
            <person name="Clum A."/>
            <person name="Reid I.D."/>
            <person name="Moisan M.C."/>
            <person name="Butler G."/>
            <person name="Nguyen T.T.M."/>
            <person name="Dewar K."/>
            <person name="Conant G."/>
            <person name="Drula E."/>
            <person name="Henrissat B."/>
            <person name="Hansel C."/>
            <person name="Singer S."/>
            <person name="Hutchinson M.I."/>
            <person name="de Vries R.P."/>
            <person name="Natvig D.O."/>
            <person name="Powell A.J."/>
            <person name="Tsang A."/>
            <person name="Grigoriev I.V."/>
        </authorList>
    </citation>
    <scope>NUCLEOTIDE SEQUENCE [LARGE SCALE GENOMIC DNA]</scope>
    <source>
        <strain evidence="3 4">CBS 620.91</strain>
    </source>
</reference>
<accession>A0ABR3VMJ0</accession>
<dbReference type="Pfam" id="PF20978">
    <property type="entry name" value="Gta3"/>
    <property type="match status" value="1"/>
</dbReference>
<comment type="caution">
    <text evidence="3">The sequence shown here is derived from an EMBL/GenBank/DDBJ whole genome shotgun (WGS) entry which is preliminary data.</text>
</comment>
<evidence type="ECO:0000313" key="4">
    <source>
        <dbReference type="Proteomes" id="UP001583172"/>
    </source>
</evidence>
<gene>
    <name evidence="3" type="ORF">VTJ49DRAFT_3468</name>
</gene>
<protein>
    <recommendedName>
        <fullName evidence="2">Glutamyl-tRNA amidotransferase complex subunit Gta3 domain-containing protein</fullName>
    </recommendedName>
</protein>
<proteinExistence type="predicted"/>
<feature type="region of interest" description="Disordered" evidence="1">
    <location>
        <begin position="1"/>
        <end position="93"/>
    </location>
</feature>
<dbReference type="PANTHER" id="PTHR15004">
    <property type="entry name" value="GLUTAMYL-TRNA(GLN) AMIDOTRANSFERASE SUBUNIT C, MITOCHONDRIAL"/>
    <property type="match status" value="1"/>
</dbReference>
<feature type="compositionally biased region" description="Low complexity" evidence="1">
    <location>
        <begin position="241"/>
        <end position="251"/>
    </location>
</feature>
<dbReference type="EMBL" id="JAZGSY010000027">
    <property type="protein sequence ID" value="KAL1842991.1"/>
    <property type="molecule type" value="Genomic_DNA"/>
</dbReference>
<sequence length="251" mass="27086">MANPPLTRALTRHLSQHLRRTSTRGQPIRHSSTHPSPPTQHDPFTLLSKPTWSVRQLLDPPTTTSQDTTTTTTTTTPPPQQPPSQEEEEITEQQLHHLLRLSALPPPSSESETSSLLSTLRAQLRFVRAVQQVPGASSVQPLAAIRDETAAGMREAEISLHTAGVKEALEQEEIWGRCRRPRRRRRVVGETGTGTAAEEKAAGEEWDVLGMATERVGRYFVVRSGGSGSVKEGGGNGKEGGSAASAAAAES</sequence>
<feature type="compositionally biased region" description="Gly residues" evidence="1">
    <location>
        <begin position="225"/>
        <end position="240"/>
    </location>
</feature>
<keyword evidence="4" id="KW-1185">Reference proteome</keyword>
<dbReference type="Proteomes" id="UP001583172">
    <property type="component" value="Unassembled WGS sequence"/>
</dbReference>
<evidence type="ECO:0000256" key="1">
    <source>
        <dbReference type="SAM" id="MobiDB-lite"/>
    </source>
</evidence>
<evidence type="ECO:0000313" key="3">
    <source>
        <dbReference type="EMBL" id="KAL1842991.1"/>
    </source>
</evidence>
<dbReference type="PANTHER" id="PTHR15004:SF0">
    <property type="entry name" value="GLUTAMYL-TRNA(GLN) AMIDOTRANSFERASE SUBUNIT C, MITOCHONDRIAL"/>
    <property type="match status" value="1"/>
</dbReference>
<organism evidence="3 4">
    <name type="scientific">Humicola insolens</name>
    <name type="common">Soft-rot fungus</name>
    <dbReference type="NCBI Taxonomy" id="85995"/>
    <lineage>
        <taxon>Eukaryota</taxon>
        <taxon>Fungi</taxon>
        <taxon>Dikarya</taxon>
        <taxon>Ascomycota</taxon>
        <taxon>Pezizomycotina</taxon>
        <taxon>Sordariomycetes</taxon>
        <taxon>Sordariomycetidae</taxon>
        <taxon>Sordariales</taxon>
        <taxon>Chaetomiaceae</taxon>
        <taxon>Mycothermus</taxon>
    </lineage>
</organism>